<dbReference type="GO" id="GO:0000177">
    <property type="term" value="C:cytoplasmic exosome (RNase complex)"/>
    <property type="evidence" value="ECO:0007669"/>
    <property type="project" value="TreeGrafter"/>
</dbReference>
<dbReference type="InterPro" id="IPR029060">
    <property type="entry name" value="PIN-like_dom_sf"/>
</dbReference>
<dbReference type="FunFam" id="2.40.50.700:FF:000001">
    <property type="entry name" value="Exosome complex exonuclease exoribonuclease (Rrp44)"/>
    <property type="match status" value="1"/>
</dbReference>
<dbReference type="EMBL" id="CAJVPQ010007187">
    <property type="protein sequence ID" value="CAG8693955.1"/>
    <property type="molecule type" value="Genomic_DNA"/>
</dbReference>
<accession>A0A9N9HM92</accession>
<reference evidence="15" key="1">
    <citation type="submission" date="2021-06" db="EMBL/GenBank/DDBJ databases">
        <authorList>
            <person name="Kallberg Y."/>
            <person name="Tangrot J."/>
            <person name="Rosling A."/>
        </authorList>
    </citation>
    <scope>NUCLEOTIDE SEQUENCE</scope>
    <source>
        <strain evidence="15">UK204</strain>
    </source>
</reference>
<keyword evidence="4" id="KW-0540">Nuclease</keyword>
<dbReference type="InterPro" id="IPR012340">
    <property type="entry name" value="NA-bd_OB-fold"/>
</dbReference>
<organism evidence="15 16">
    <name type="scientific">Funneliformis caledonium</name>
    <dbReference type="NCBI Taxonomy" id="1117310"/>
    <lineage>
        <taxon>Eukaryota</taxon>
        <taxon>Fungi</taxon>
        <taxon>Fungi incertae sedis</taxon>
        <taxon>Mucoromycota</taxon>
        <taxon>Glomeromycotina</taxon>
        <taxon>Glomeromycetes</taxon>
        <taxon>Glomerales</taxon>
        <taxon>Glomeraceae</taxon>
        <taxon>Funneliformis</taxon>
    </lineage>
</organism>
<dbReference type="InterPro" id="IPR001900">
    <property type="entry name" value="RNase_II/R"/>
</dbReference>
<dbReference type="InterPro" id="IPR033770">
    <property type="entry name" value="RRP44_S1"/>
</dbReference>
<dbReference type="SMART" id="SM00955">
    <property type="entry name" value="RNB"/>
    <property type="match status" value="1"/>
</dbReference>
<dbReference type="Proteomes" id="UP000789570">
    <property type="component" value="Unassembled WGS sequence"/>
</dbReference>
<dbReference type="Pfam" id="PF17216">
    <property type="entry name" value="Rrp44_CSD1"/>
    <property type="match status" value="1"/>
</dbReference>
<keyword evidence="3" id="KW-0698">rRNA processing</keyword>
<dbReference type="GO" id="GO:0071031">
    <property type="term" value="P:nuclear mRNA surveillance of mRNA 3'-end processing"/>
    <property type="evidence" value="ECO:0007669"/>
    <property type="project" value="TreeGrafter"/>
</dbReference>
<dbReference type="GO" id="GO:0000175">
    <property type="term" value="F:3'-5'-RNA exonuclease activity"/>
    <property type="evidence" value="ECO:0007669"/>
    <property type="project" value="TreeGrafter"/>
</dbReference>
<evidence type="ECO:0000256" key="5">
    <source>
        <dbReference type="ARBA" id="ARBA00022801"/>
    </source>
</evidence>
<feature type="compositionally biased region" description="Basic and acidic residues" evidence="12">
    <location>
        <begin position="949"/>
        <end position="966"/>
    </location>
</feature>
<dbReference type="GO" id="GO:0006364">
    <property type="term" value="P:rRNA processing"/>
    <property type="evidence" value="ECO:0007669"/>
    <property type="project" value="UniProtKB-KW"/>
</dbReference>
<dbReference type="GO" id="GO:0000176">
    <property type="term" value="C:nuclear exosome (RNase complex)"/>
    <property type="evidence" value="ECO:0007669"/>
    <property type="project" value="UniProtKB-ARBA"/>
</dbReference>
<dbReference type="CDD" id="cd09862">
    <property type="entry name" value="PIN_Rrp44-like"/>
    <property type="match status" value="1"/>
</dbReference>
<dbReference type="InterPro" id="IPR022966">
    <property type="entry name" value="RNase_II/R_CS"/>
</dbReference>
<dbReference type="PANTHER" id="PTHR23355:SF35">
    <property type="entry name" value="EXOSOME COMPLEX EXONUCLEASE RRP44"/>
    <property type="match status" value="1"/>
</dbReference>
<dbReference type="Gene3D" id="2.40.50.140">
    <property type="entry name" value="Nucleic acid-binding proteins"/>
    <property type="match status" value="1"/>
</dbReference>
<dbReference type="Gene3D" id="3.40.50.1010">
    <property type="entry name" value="5'-nuclease"/>
    <property type="match status" value="2"/>
</dbReference>
<comment type="subcellular location">
    <subcellularLocation>
        <location evidence="1">Nucleus</location>
    </subcellularLocation>
</comment>
<dbReference type="InterPro" id="IPR033771">
    <property type="entry name" value="Rrp44_CSD1"/>
</dbReference>
<dbReference type="Pfam" id="PF13638">
    <property type="entry name" value="PIN_4"/>
    <property type="match status" value="1"/>
</dbReference>
<evidence type="ECO:0000256" key="6">
    <source>
        <dbReference type="ARBA" id="ARBA00022835"/>
    </source>
</evidence>
<dbReference type="PROSITE" id="PS01175">
    <property type="entry name" value="RIBONUCLEASE_II"/>
    <property type="match status" value="1"/>
</dbReference>
<comment type="similarity">
    <text evidence="2 11">Belongs to the RNR ribonuclease family.</text>
</comment>
<evidence type="ECO:0000313" key="15">
    <source>
        <dbReference type="EMBL" id="CAG8693955.1"/>
    </source>
</evidence>
<dbReference type="Pfam" id="PF00773">
    <property type="entry name" value="RNB"/>
    <property type="match status" value="1"/>
</dbReference>
<evidence type="ECO:0000256" key="4">
    <source>
        <dbReference type="ARBA" id="ARBA00022722"/>
    </source>
</evidence>
<sequence>MLHHKSYLKRGRGGKAFKVVKEHYLRDDIWCSIECCTMCSHTEPILSSSPAFTNLVLKPHYIVPDTNILINQIDILAHPALKDIIILFYVFSNEHHRETFIERAKDESPNDRNDRAIRSAVKWYATHVKQITDKGKFLEVVLLSDDVENRQKARQDGILAYSVKEYVEGMNDTPELIDMLGNVSISDNKDKKFVYDSHLSPLQITNGIKNQTLHQGTLNISMHNYLEGSIQSIIDGVETQIMILGRTNLNRAIQGDVVVVQLLSKSEWLRTPTAVIVEEDEEKILVEELQNAGELKEQSKEIDNESFEAPRPTGKVVGIIKRNWRSYCGFINKQSVKGSNTSTLSENVSVYPMDRRIPKIIIRTRQAQNLMGQRILVAIDSWPKDSTFPLGHFVRALGIAGDKSTETEVLLLEHDVPHQSFSQQVLNCLPPEGESWVVRDEHLQGRVDLRNLNVCSIDPPGCTDIDDALHVRSLPNGNYEVGVHIADVTFFVKPNTPLDDEASSRGTTVYLVQKRIDMLPELLGTKKVDRLAFSCIWELNPDAEIVNVSFTKSVISSKESFTYEAAQLRIDDQRLDDDVTKGLRILNELAKKLRVRRMERGALTLASPEVKFQLDHDSQDPVDVEMKELRETNALVEEFMLLANISVAEKIHQKFTATSLLRRHRPPVTSLLEVLVKAISHLGLTLHYETSKALADSLDEAVLPEDAYFNKLLRILTTRCMTQAEYFCSGTTSEQDFRHYGLASEIYTHFTSPIRRYSDIIVHRMLAASVDHNAIYGRELIDKEKILQLCEVLNYRHRMAQMAARSSVELHTNIFFKGKTEQNEGYVIRILKNGFVVLIPRYGIEGIVYSSSDKAKKVSTDLNLAPLIVYNSHNNCLESVIDGKVISIKLFDKVVVQISVNEDLIGGGEGGMRQKLKMELVQPFLPGLSVSNNNSGSLNKANEDDNASIEDKNYNRKKDKREDINGGKKKKIKI</sequence>
<dbReference type="AlphaFoldDB" id="A0A9N9HM92"/>
<keyword evidence="6" id="KW-0271">Exosome</keyword>
<dbReference type="InterPro" id="IPR002716">
    <property type="entry name" value="PIN_dom"/>
</dbReference>
<evidence type="ECO:0000256" key="7">
    <source>
        <dbReference type="ARBA" id="ARBA00022839"/>
    </source>
</evidence>
<dbReference type="GO" id="GO:0003723">
    <property type="term" value="F:RNA binding"/>
    <property type="evidence" value="ECO:0007669"/>
    <property type="project" value="UniProtKB-KW"/>
</dbReference>
<dbReference type="Pfam" id="PF17849">
    <property type="entry name" value="OB_Dis3"/>
    <property type="match status" value="1"/>
</dbReference>
<dbReference type="Gene3D" id="2.40.50.690">
    <property type="match status" value="1"/>
</dbReference>
<feature type="domain" description="PIN" evidence="13">
    <location>
        <begin position="60"/>
        <end position="151"/>
    </location>
</feature>
<dbReference type="SUPFAM" id="SSF50249">
    <property type="entry name" value="Nucleic acid-binding proteins"/>
    <property type="match status" value="4"/>
</dbReference>
<evidence type="ECO:0000256" key="10">
    <source>
        <dbReference type="ARBA" id="ARBA00077930"/>
    </source>
</evidence>
<dbReference type="SMART" id="SM00670">
    <property type="entry name" value="PINc"/>
    <property type="match status" value="1"/>
</dbReference>
<dbReference type="PANTHER" id="PTHR23355">
    <property type="entry name" value="RIBONUCLEASE"/>
    <property type="match status" value="1"/>
</dbReference>
<comment type="caution">
    <text evidence="15">The sequence shown here is derived from an EMBL/GenBank/DDBJ whole genome shotgun (WGS) entry which is preliminary data.</text>
</comment>
<feature type="domain" description="RNB" evidence="14">
    <location>
        <begin position="446"/>
        <end position="772"/>
    </location>
</feature>
<protein>
    <recommendedName>
        <fullName evidence="10">Ribosomal RNA-processing protein 44</fullName>
    </recommendedName>
</protein>
<evidence type="ECO:0000256" key="12">
    <source>
        <dbReference type="SAM" id="MobiDB-lite"/>
    </source>
</evidence>
<evidence type="ECO:0000256" key="3">
    <source>
        <dbReference type="ARBA" id="ARBA00022552"/>
    </source>
</evidence>
<keyword evidence="16" id="KW-1185">Reference proteome</keyword>
<dbReference type="SUPFAM" id="SSF88723">
    <property type="entry name" value="PIN domain-like"/>
    <property type="match status" value="1"/>
</dbReference>
<dbReference type="GO" id="GO:0016075">
    <property type="term" value="P:rRNA catabolic process"/>
    <property type="evidence" value="ECO:0007669"/>
    <property type="project" value="TreeGrafter"/>
</dbReference>
<keyword evidence="7" id="KW-0269">Exonuclease</keyword>
<keyword evidence="9" id="KW-0539">Nucleus</keyword>
<dbReference type="InterPro" id="IPR050180">
    <property type="entry name" value="RNR_Ribonuclease"/>
</dbReference>
<evidence type="ECO:0000313" key="16">
    <source>
        <dbReference type="Proteomes" id="UP000789570"/>
    </source>
</evidence>
<keyword evidence="5" id="KW-0378">Hydrolase</keyword>
<evidence type="ECO:0000259" key="13">
    <source>
        <dbReference type="SMART" id="SM00670"/>
    </source>
</evidence>
<proteinExistence type="inferred from homology"/>
<evidence type="ECO:0000256" key="2">
    <source>
        <dbReference type="ARBA" id="ARBA00005785"/>
    </source>
</evidence>
<keyword evidence="8" id="KW-0694">RNA-binding</keyword>
<dbReference type="Gene3D" id="2.40.50.700">
    <property type="match status" value="1"/>
</dbReference>
<gene>
    <name evidence="15" type="ORF">FCALED_LOCUS13113</name>
</gene>
<name>A0A9N9HM92_9GLOM</name>
<feature type="region of interest" description="Disordered" evidence="12">
    <location>
        <begin position="931"/>
        <end position="974"/>
    </location>
</feature>
<dbReference type="GO" id="GO:0004519">
    <property type="term" value="F:endonuclease activity"/>
    <property type="evidence" value="ECO:0007669"/>
    <property type="project" value="TreeGrafter"/>
</dbReference>
<evidence type="ECO:0000256" key="8">
    <source>
        <dbReference type="ARBA" id="ARBA00022884"/>
    </source>
</evidence>
<evidence type="ECO:0000256" key="1">
    <source>
        <dbReference type="ARBA" id="ARBA00004123"/>
    </source>
</evidence>
<dbReference type="InterPro" id="IPR041505">
    <property type="entry name" value="Dis3_CSD2"/>
</dbReference>
<evidence type="ECO:0000256" key="11">
    <source>
        <dbReference type="RuleBase" id="RU003901"/>
    </source>
</evidence>
<evidence type="ECO:0000259" key="14">
    <source>
        <dbReference type="SMART" id="SM00955"/>
    </source>
</evidence>
<dbReference type="OrthoDB" id="372421at2759"/>
<evidence type="ECO:0000256" key="9">
    <source>
        <dbReference type="ARBA" id="ARBA00023242"/>
    </source>
</evidence>
<dbReference type="Pfam" id="PF17215">
    <property type="entry name" value="Rrp44_S1"/>
    <property type="match status" value="1"/>
</dbReference>